<evidence type="ECO:0000313" key="2">
    <source>
        <dbReference type="EMBL" id="SMP52260.1"/>
    </source>
</evidence>
<organism evidence="2 3">
    <name type="scientific">Novosphingobium panipatense</name>
    <dbReference type="NCBI Taxonomy" id="428991"/>
    <lineage>
        <taxon>Bacteria</taxon>
        <taxon>Pseudomonadati</taxon>
        <taxon>Pseudomonadota</taxon>
        <taxon>Alphaproteobacteria</taxon>
        <taxon>Sphingomonadales</taxon>
        <taxon>Sphingomonadaceae</taxon>
        <taxon>Novosphingobium</taxon>
    </lineage>
</organism>
<sequence length="232" mass="24405">MYRSPLPAFAALVAPIAILTPAAAHAQTPRELLTTAAFQTGSKARALDLVGQAILVSERTLASRPEDREATLQRAIAVGYRGKLTRSRSDVRASRDVFQKLAAQNPRDPEMQMAIAGWHLGAVDELGGFLARTALGARASTGKAALAKAVALGGNRAFFPGLAALLQIRNDPGDISLARQWAEAASKASAKSPLDALMQRAALAVLPALRANDGKKAAVLARKLVPFGQLKD</sequence>
<evidence type="ECO:0000313" key="3">
    <source>
        <dbReference type="Proteomes" id="UP001157910"/>
    </source>
</evidence>
<comment type="caution">
    <text evidence="2">The sequence shown here is derived from an EMBL/GenBank/DDBJ whole genome shotgun (WGS) entry which is preliminary data.</text>
</comment>
<gene>
    <name evidence="2" type="ORF">SAMN06296065_101258</name>
</gene>
<evidence type="ECO:0008006" key="4">
    <source>
        <dbReference type="Google" id="ProtNLM"/>
    </source>
</evidence>
<keyword evidence="1" id="KW-0732">Signal</keyword>
<proteinExistence type="predicted"/>
<reference evidence="2 3" key="1">
    <citation type="submission" date="2017-05" db="EMBL/GenBank/DDBJ databases">
        <authorList>
            <person name="Varghese N."/>
            <person name="Submissions S."/>
        </authorList>
    </citation>
    <scope>NUCLEOTIDE SEQUENCE [LARGE SCALE GENOMIC DNA]</scope>
    <source>
        <strain evidence="2 3">SM16</strain>
    </source>
</reference>
<keyword evidence="3" id="KW-1185">Reference proteome</keyword>
<protein>
    <recommendedName>
        <fullName evidence="4">Tetratricopeptide repeat protein</fullName>
    </recommendedName>
</protein>
<accession>A0ABY1PXX9</accession>
<feature type="chain" id="PRO_5045660226" description="Tetratricopeptide repeat protein" evidence="1">
    <location>
        <begin position="27"/>
        <end position="232"/>
    </location>
</feature>
<evidence type="ECO:0000256" key="1">
    <source>
        <dbReference type="SAM" id="SignalP"/>
    </source>
</evidence>
<feature type="signal peptide" evidence="1">
    <location>
        <begin position="1"/>
        <end position="26"/>
    </location>
</feature>
<name>A0ABY1PXX9_9SPHN</name>
<dbReference type="RefSeq" id="WP_233203793.1">
    <property type="nucleotide sequence ID" value="NZ_FXUI01000001.1"/>
</dbReference>
<dbReference type="Proteomes" id="UP001157910">
    <property type="component" value="Unassembled WGS sequence"/>
</dbReference>
<dbReference type="EMBL" id="FXUI01000001">
    <property type="protein sequence ID" value="SMP52260.1"/>
    <property type="molecule type" value="Genomic_DNA"/>
</dbReference>